<dbReference type="CDD" id="cd00371">
    <property type="entry name" value="HMA"/>
    <property type="match status" value="1"/>
</dbReference>
<dbReference type="RefSeq" id="WP_087166805.1">
    <property type="nucleotide sequence ID" value="NZ_BSBO01000016.1"/>
</dbReference>
<comment type="caution">
    <text evidence="4">The sequence shown here is derived from an EMBL/GenBank/DDBJ whole genome shotgun (WGS) entry which is preliminary data.</text>
</comment>
<sequence length="120" mass="13078">MVDIIILLIVLVIIIFAVKGTIKHFKGEGACCGGGSKGLIKTEEKKLQHPKIGEKTVKISGMHCEHCAENVTRSINRIDGAAAKVSFKKSQAIVSYDRQISDDDIRNAVKKAGYEVVEII</sequence>
<dbReference type="Gene3D" id="3.30.70.100">
    <property type="match status" value="1"/>
</dbReference>
<evidence type="ECO:0000313" key="5">
    <source>
        <dbReference type="Proteomes" id="UP001145094"/>
    </source>
</evidence>
<evidence type="ECO:0000313" key="4">
    <source>
        <dbReference type="EMBL" id="GLG88751.1"/>
    </source>
</evidence>
<dbReference type="AlphaFoldDB" id="A0A9W6CAX0"/>
<evidence type="ECO:0000256" key="1">
    <source>
        <dbReference type="ARBA" id="ARBA00022723"/>
    </source>
</evidence>
<dbReference type="Proteomes" id="UP001145145">
    <property type="component" value="Unassembled WGS sequence"/>
</dbReference>
<evidence type="ECO:0000313" key="6">
    <source>
        <dbReference type="Proteomes" id="UP001145145"/>
    </source>
</evidence>
<dbReference type="SUPFAM" id="SSF55008">
    <property type="entry name" value="HMA, heavy metal-associated domain"/>
    <property type="match status" value="1"/>
</dbReference>
<proteinExistence type="predicted"/>
<dbReference type="PROSITE" id="PS50846">
    <property type="entry name" value="HMA_2"/>
    <property type="match status" value="1"/>
</dbReference>
<keyword evidence="6" id="KW-1185">Reference proteome</keyword>
<keyword evidence="1" id="KW-0479">Metal-binding</keyword>
<reference evidence="4" key="4">
    <citation type="submission" date="2022-11" db="EMBL/GenBank/DDBJ databases">
        <title>Draft genome sequence of Sellimonas catena strain 18CBH55.</title>
        <authorList>
            <person name="Atsushi H."/>
            <person name="Moriya O."/>
            <person name="Mitsuo S."/>
        </authorList>
    </citation>
    <scope>NUCLEOTIDE SEQUENCE</scope>
    <source>
        <strain evidence="4">18CBH55</strain>
    </source>
</reference>
<protein>
    <recommendedName>
        <fullName evidence="2">HMA domain-containing protein</fullName>
    </recommendedName>
</protein>
<reference evidence="4 6" key="5">
    <citation type="journal article" date="2023" name="Int. J. Syst. Evol. Microbiol.">
        <title>Sellimonas catena sp. nov., isolated from human faeces.</title>
        <authorList>
            <person name="Hisatomi A."/>
            <person name="Ohkuma M."/>
            <person name="Sakamoto M."/>
        </authorList>
    </citation>
    <scope>NUCLEOTIDE SEQUENCE</scope>
    <source>
        <strain evidence="3 6">12EGH17</strain>
        <strain evidence="4">18CBH55</strain>
    </source>
</reference>
<evidence type="ECO:0000313" key="3">
    <source>
        <dbReference type="EMBL" id="GLG04566.1"/>
    </source>
</evidence>
<feature type="domain" description="HMA" evidence="2">
    <location>
        <begin position="53"/>
        <end position="117"/>
    </location>
</feature>
<name>A0A9W6CAX0_9FIRM</name>
<dbReference type="Pfam" id="PF00403">
    <property type="entry name" value="HMA"/>
    <property type="match status" value="1"/>
</dbReference>
<gene>
    <name evidence="3" type="ORF">Selli1_17400</name>
    <name evidence="4" type="ORF">Selli2_01770</name>
</gene>
<dbReference type="InterPro" id="IPR017969">
    <property type="entry name" value="Heavy-metal-associated_CS"/>
</dbReference>
<dbReference type="EMBL" id="BSBO01000016">
    <property type="protein sequence ID" value="GLG04566.1"/>
    <property type="molecule type" value="Genomic_DNA"/>
</dbReference>
<reference evidence="3" key="2">
    <citation type="submission" date="2022-11" db="EMBL/GenBank/DDBJ databases">
        <title>Draft genome sequence of Sellimonas catena strain 12EGH17.</title>
        <authorList>
            <person name="Hisatomi A."/>
            <person name="Ohkuma M."/>
            <person name="Sakamoto M."/>
        </authorList>
    </citation>
    <scope>NUCLEOTIDE SEQUENCE</scope>
    <source>
        <strain evidence="3">12EGH17</strain>
    </source>
</reference>
<dbReference type="Proteomes" id="UP001145094">
    <property type="component" value="Unassembled WGS sequence"/>
</dbReference>
<accession>A0A9W6CAX0</accession>
<reference evidence="3" key="1">
    <citation type="submission" date="2022-11" db="EMBL/GenBank/DDBJ databases">
        <title>Draft genome sequence of Sellimonas catena strain 12EGH17.</title>
        <authorList>
            <person name="Atsushi H."/>
            <person name="Moriya O."/>
            <person name="Mitsuo S."/>
        </authorList>
    </citation>
    <scope>NUCLEOTIDE SEQUENCE</scope>
    <source>
        <strain evidence="3">12EGH17</strain>
    </source>
</reference>
<dbReference type="EMBL" id="BSCH01000001">
    <property type="protein sequence ID" value="GLG88751.1"/>
    <property type="molecule type" value="Genomic_DNA"/>
</dbReference>
<dbReference type="PROSITE" id="PS01047">
    <property type="entry name" value="HMA_1"/>
    <property type="match status" value="1"/>
</dbReference>
<dbReference type="InterPro" id="IPR036163">
    <property type="entry name" value="HMA_dom_sf"/>
</dbReference>
<dbReference type="GO" id="GO:0046872">
    <property type="term" value="F:metal ion binding"/>
    <property type="evidence" value="ECO:0007669"/>
    <property type="project" value="UniProtKB-KW"/>
</dbReference>
<dbReference type="InterPro" id="IPR006121">
    <property type="entry name" value="HMA_dom"/>
</dbReference>
<organism evidence="4 5">
    <name type="scientific">Sellimonas catena</name>
    <dbReference type="NCBI Taxonomy" id="2994035"/>
    <lineage>
        <taxon>Bacteria</taxon>
        <taxon>Bacillati</taxon>
        <taxon>Bacillota</taxon>
        <taxon>Clostridia</taxon>
        <taxon>Lachnospirales</taxon>
        <taxon>Lachnospiraceae</taxon>
        <taxon>Sellimonas</taxon>
    </lineage>
</organism>
<evidence type="ECO:0000259" key="2">
    <source>
        <dbReference type="PROSITE" id="PS50846"/>
    </source>
</evidence>
<reference evidence="4" key="3">
    <citation type="submission" date="2022-11" db="EMBL/GenBank/DDBJ databases">
        <title>Draft genome sequence of Sellimonas catena strain 18CBH55.</title>
        <authorList>
            <person name="Hisatomi A."/>
            <person name="Ohkuma M."/>
            <person name="Sakamoto M."/>
        </authorList>
    </citation>
    <scope>NUCLEOTIDE SEQUENCE</scope>
    <source>
        <strain evidence="4">18CBH55</strain>
    </source>
</reference>